<reference evidence="2" key="2">
    <citation type="submission" date="2022-01" db="EMBL/GenBank/DDBJ databases">
        <authorList>
            <person name="Yamashiro T."/>
            <person name="Shiraishi A."/>
            <person name="Satake H."/>
            <person name="Nakayama K."/>
        </authorList>
    </citation>
    <scope>NUCLEOTIDE SEQUENCE</scope>
</reference>
<dbReference type="Proteomes" id="UP001151760">
    <property type="component" value="Unassembled WGS sequence"/>
</dbReference>
<accession>A0ABQ5GT94</accession>
<proteinExistence type="predicted"/>
<evidence type="ECO:0000256" key="1">
    <source>
        <dbReference type="SAM" id="MobiDB-lite"/>
    </source>
</evidence>
<keyword evidence="2" id="KW-0808">Transferase</keyword>
<keyword evidence="3" id="KW-1185">Reference proteome</keyword>
<keyword evidence="2" id="KW-0548">Nucleotidyltransferase</keyword>
<gene>
    <name evidence="2" type="ORF">Tco_1044932</name>
</gene>
<organism evidence="2 3">
    <name type="scientific">Tanacetum coccineum</name>
    <dbReference type="NCBI Taxonomy" id="301880"/>
    <lineage>
        <taxon>Eukaryota</taxon>
        <taxon>Viridiplantae</taxon>
        <taxon>Streptophyta</taxon>
        <taxon>Embryophyta</taxon>
        <taxon>Tracheophyta</taxon>
        <taxon>Spermatophyta</taxon>
        <taxon>Magnoliopsida</taxon>
        <taxon>eudicotyledons</taxon>
        <taxon>Gunneridae</taxon>
        <taxon>Pentapetalae</taxon>
        <taxon>asterids</taxon>
        <taxon>campanulids</taxon>
        <taxon>Asterales</taxon>
        <taxon>Asteraceae</taxon>
        <taxon>Asteroideae</taxon>
        <taxon>Anthemideae</taxon>
        <taxon>Anthemidinae</taxon>
        <taxon>Tanacetum</taxon>
    </lineage>
</organism>
<feature type="region of interest" description="Disordered" evidence="1">
    <location>
        <begin position="102"/>
        <end position="134"/>
    </location>
</feature>
<dbReference type="PANTHER" id="PTHR33240">
    <property type="entry name" value="OS08G0508500 PROTEIN"/>
    <property type="match status" value="1"/>
</dbReference>
<name>A0ABQ5GT94_9ASTR</name>
<evidence type="ECO:0000313" key="3">
    <source>
        <dbReference type="Proteomes" id="UP001151760"/>
    </source>
</evidence>
<dbReference type="EMBL" id="BQNB010018781">
    <property type="protein sequence ID" value="GJT78207.1"/>
    <property type="molecule type" value="Genomic_DNA"/>
</dbReference>
<feature type="region of interest" description="Disordered" evidence="1">
    <location>
        <begin position="257"/>
        <end position="283"/>
    </location>
</feature>
<dbReference type="GO" id="GO:0003964">
    <property type="term" value="F:RNA-directed DNA polymerase activity"/>
    <property type="evidence" value="ECO:0007669"/>
    <property type="project" value="UniProtKB-KW"/>
</dbReference>
<evidence type="ECO:0000313" key="2">
    <source>
        <dbReference type="EMBL" id="GJT78207.1"/>
    </source>
</evidence>
<sequence>MLITTTVFAATTPENTSFAYHASTLTNPNPMISPAFVEANYEILESLLRERRRQIHNEDLRTELEYFSEDYDEEREMEPRPDPHREATLTLWFRSPGVRRQQERVEGFKDAPSREGNRRGRNAEGIRSSEIKAREDSAGSVTPFVRWIEDYPLSDGLKMPSYIGSYDGKGDPDNFLHLFKEAIRMQKWPSSDRISVSKRSSQRHICQFTTSNKEKAKVLEPLSPDIQMIPYLPSIYKGLMENTYTWVEAREVATNGLKEKKEKTAGTRSEERKKEEKRPIPDKASVLMISRKNRNKKKRHVNHGEIGEITFPPLLNAGSADPIIIKAYISGRQVNRVYLDGGSSCEVIYEHFLLKLKPSIRSLRVDSNTPLVGFSGEQSWPLGEIPLEITIEEGPITVTKTLTFLIVKLDSPHNLLLGRTAMQQIGIMVSTIYGAIKFHTPKGIGTIFLEYNSQKSKEEEGGSTNKYQGNEGIILNCIDTEERVVINDKYPEQRLR</sequence>
<reference evidence="2" key="1">
    <citation type="journal article" date="2022" name="Int. J. Mol. Sci.">
        <title>Draft Genome of Tanacetum Coccineum: Genomic Comparison of Closely Related Tanacetum-Family Plants.</title>
        <authorList>
            <person name="Yamashiro T."/>
            <person name="Shiraishi A."/>
            <person name="Nakayama K."/>
            <person name="Satake H."/>
        </authorList>
    </citation>
    <scope>NUCLEOTIDE SEQUENCE</scope>
</reference>
<dbReference type="PANTHER" id="PTHR33240:SF15">
    <property type="entry name" value="GAG-PRO-LIKE PROTEIN"/>
    <property type="match status" value="1"/>
</dbReference>
<feature type="compositionally biased region" description="Basic and acidic residues" evidence="1">
    <location>
        <begin position="257"/>
        <end position="281"/>
    </location>
</feature>
<keyword evidence="2" id="KW-0695">RNA-directed DNA polymerase</keyword>
<protein>
    <submittedName>
        <fullName evidence="2">Reverse transcriptase domain-containing protein</fullName>
    </submittedName>
</protein>
<comment type="caution">
    <text evidence="2">The sequence shown here is derived from an EMBL/GenBank/DDBJ whole genome shotgun (WGS) entry which is preliminary data.</text>
</comment>